<dbReference type="InterPro" id="IPR057326">
    <property type="entry name" value="KR_dom"/>
</dbReference>
<dbReference type="InterPro" id="IPR049900">
    <property type="entry name" value="PKS_mFAS_DH"/>
</dbReference>
<dbReference type="InterPro" id="IPR049551">
    <property type="entry name" value="PKS_DH_C"/>
</dbReference>
<evidence type="ECO:0000313" key="15">
    <source>
        <dbReference type="Proteomes" id="UP001303160"/>
    </source>
</evidence>
<evidence type="ECO:0000256" key="9">
    <source>
        <dbReference type="PROSITE-ProRule" id="PRU01363"/>
    </source>
</evidence>
<dbReference type="Gene3D" id="3.90.180.10">
    <property type="entry name" value="Medium-chain alcohol dehydrogenases, catalytic domain"/>
    <property type="match status" value="1"/>
</dbReference>
<dbReference type="SMART" id="SM00827">
    <property type="entry name" value="PKS_AT"/>
    <property type="match status" value="1"/>
</dbReference>
<dbReference type="SUPFAM" id="SSF53335">
    <property type="entry name" value="S-adenosyl-L-methionine-dependent methyltransferases"/>
    <property type="match status" value="1"/>
</dbReference>
<dbReference type="InterPro" id="IPR050091">
    <property type="entry name" value="PKS_NRPS_Biosynth_Enz"/>
</dbReference>
<name>A0AAN7AQ30_9PEZI</name>
<dbReference type="SUPFAM" id="SSF47336">
    <property type="entry name" value="ACP-like"/>
    <property type="match status" value="1"/>
</dbReference>
<keyword evidence="5" id="KW-0521">NADP</keyword>
<sequence>MADLRFEDQPVSQEGRNGRTNGTGIVNGDHHPTSERTTNGDSVNGHPNGNGLSNGSGLPNGSKTQTQPPVEPIAICGMGMRLPGGITDAAGFWDMLYNGRSGRCEVPEDRYNAEGWYGPGKIGHTASKFGYFLDNVNLANMDSSFWSMTKKEIEAMDPQQRLTLEVVYECLQNAGQKPDQLRGKKVGVYLGTFEGDWLELDGRDPQHYHMYRLTGYGDYMSANRIHYEFGFMGPSVTIRTACSSSLTALHDACHAIFSGECESAIVACANVICSPRTTITMQEQGVMSPSALCKTFDADADGYARGEAVSAIYVKKLSDAIRDGDPIRSVVRSTAVNAGGKSSTLTAPNTAAHEALIRRGHQLAGISDFSKTAMIECHGTGTAVGDPIETLAVANIFGDYGIYIGSVKTNLGHSEGASGLSSLIKMTLALENETIPPNLNFTTPNPKIPFKECKLTVPTEPRPWPKDRDHVVGVNSFGIGGSNAHVLLSSASSFGAANATAHKGDVEAFDADPGLRLLLFSAKHPKALQSMVSQHQAYHLSHPSQLRDMSFSLALKRDALSYRAFCVTDGLDDWTPVVSPRPASREPSRLVFVFSGQGAQWAQMGMALIKNVPEFRQSLRDMDKFLQTLPDGPQWSLIDEIQAPKSRSRISSAELSQPCCTAIQMALVDLLTSYNVTPGAVVGHSSGEIAAAYASGAITANEGIAIAYYRGKVMLSVDSTKKPGGMAAVGLGRKEVEPYLSSGVLIGCENSPESTTLTGDKDALEGVMQNIKEANPDILVRALQVDRAYHSHHMRQVAPLYEELLSNMINANDPNIPFYSTVSCKTVKSGRELGPEYWVNNLVSPVRFSTAVSQILREPGRKTFVEIGPHSALAGPLRQILKSAKSTDEYMNILTRGNNSHSDLLHAVGHLWSANQPLHLAPVVGEGKFLVDLPLYPWHYEEPMWYESRLAREWRHRKFPHHDVLGSRILESTDSSPAWRNLLRLESVPWIKEHEVAGDIVFPGVGYVTMAGEAVRQLTGATDFTVRRVHIKAAMILVQETATETITQLQRVPLTNSADSVWYNFTISSYQNGSWLKHAFGQVSAGSEFPHEAPDLAPLPRVVSRKAWYRKLRSLGLEYGPRFLGLRDITANPVEPTLLTHMTNDIRDGESLYAIHPVTLDLVPQAIAPALTNGLTRRFDRVAIPTYIDEMYIGPPATPDMAMEVRITEERKNARIADAVAVSDGKVVISVKGMQVSVISDAEGDGGQDPHAAVELEWKEDVNLMDITTLIRPAKDRHDVHKLLDRFSALCMLDAAERLRVVEPSRPHLAHFRQWLDGLCVDILGGRYGCLSSQQSDVDMSPARRQETVDTLYAQLLDTEAHAAATAVYRIASNCDSIFSGTTDELALLLEDNVLHQLYDFMQNSEYSAFLDLVAHRKPNLRVLEIGAGTGGTTATVLPALKSAYGERMYLSYTYTDVSPGFFPAAKERFKEYEGLQYAVLDISKDPLEQGFDPESFDLIIACNVMHATPNIHETLSNVRKLVHPRGRLFLQELSPETKWINFVMGVLPGWWLGGADLRFPEPYMDSARWDTELRAAGFAGAEAVAYDGYLNNNIITTPAAPQPPPPKRVTLLHSGETATTTTIAVIASLRAQLQLSGYQIDLHTLDTPSLPENQDILVALDLAEPFFHNLTPRRLASFQELVRQARDRGCGVLWLTGASQVGCVDPRFAPVVGVARVLRTETGLDFATLELDCLGQVDVEFGAVPAVLAEFQRRGPEEEDVRSEAEWACVGGRVLIGRYHFVDVAKGITTAGDGEGGPAEKTVLKLEQHRPGLVNTLFWERRAETALGENDVRVEVQAVGLNFKDVLVSLGIVAEPYSIGRGMGYECSGTVTAVGSSVTEHRVGDRVIASSSGSFTTSLQVSETLCVKMPDTLTFEEGASMLAVYCTAIYCLLDVGRLARGMSVLIHSATGGVGIAAIEVAKMIGAEIYCTVGNESKAEYIVDRFHIPRHHIFNSRDASFLPALLKETGGRGVDVVLNSLAGELLHASWKCVAKFGTFVEIGRRDLVGQGLLAMDVFEANRAFVGFDLLRFSTERPLMIKSLMERALAFYTQGHLRPISPLTTLPATGISDAIRFMQKAQHMGKIVVTMPENRNELVSEATRNPIVLRSDGAYLLVGGLGGLGRAITTWLAEKGARHFVFLSRSAASVSDHDPFVLELEALGCTTVRVSGDVSNYEDVLLAIKAAGRPIAGVLQASMVLRDNSLVDMSWDDWVTASRPKIQGTWNLHNALAREQAEPLDLFFLFSSAGAMSGQWGQANYNAGNTFLDAFVQYRHSLGLPASVLNIGVIGDVGYVSENTDVLDSLRATSQYIMEEPALLDCVELMLKRSAARATTPAAPGGDDAMYRYAQPSQMGIGMRSLLPITAPANRTVWRKDPRMLVYRNLEDTGGAGSGGGASSSDEELTRLLREISSNMTLLRSADTAALIAREIKNTLLGFMMRSEDELDLDGPLASVGIDSLISIELRNWIRRRLGAEVTVLEIVRAPSLRELGATVQKKLVEKYEARVG</sequence>
<evidence type="ECO:0000256" key="5">
    <source>
        <dbReference type="ARBA" id="ARBA00022857"/>
    </source>
</evidence>
<dbReference type="SMART" id="SM00826">
    <property type="entry name" value="PKS_DH"/>
    <property type="match status" value="1"/>
</dbReference>
<dbReference type="Pfam" id="PF00550">
    <property type="entry name" value="PP-binding"/>
    <property type="match status" value="1"/>
</dbReference>
<dbReference type="FunFam" id="3.40.50.720:FF:000209">
    <property type="entry name" value="Polyketide synthase Pks12"/>
    <property type="match status" value="1"/>
</dbReference>
<dbReference type="Gene3D" id="3.40.50.150">
    <property type="entry name" value="Vaccinia Virus protein VP39"/>
    <property type="match status" value="1"/>
</dbReference>
<dbReference type="Pfam" id="PF00109">
    <property type="entry name" value="ketoacyl-synt"/>
    <property type="match status" value="1"/>
</dbReference>
<dbReference type="CDD" id="cd05195">
    <property type="entry name" value="enoyl_red"/>
    <property type="match status" value="1"/>
</dbReference>
<protein>
    <recommendedName>
        <fullName evidence="16">Polyketide synthase</fullName>
    </recommendedName>
</protein>
<dbReference type="SUPFAM" id="SSF53901">
    <property type="entry name" value="Thiolase-like"/>
    <property type="match status" value="1"/>
</dbReference>
<evidence type="ECO:0000256" key="3">
    <source>
        <dbReference type="ARBA" id="ARBA00022603"/>
    </source>
</evidence>
<dbReference type="InterPro" id="IPR020806">
    <property type="entry name" value="PKS_PP-bd"/>
</dbReference>
<dbReference type="InterPro" id="IPR016039">
    <property type="entry name" value="Thiolase-like"/>
</dbReference>
<dbReference type="SUPFAM" id="SSF51735">
    <property type="entry name" value="NAD(P)-binding Rossmann-fold domains"/>
    <property type="match status" value="2"/>
</dbReference>
<dbReference type="InterPro" id="IPR020841">
    <property type="entry name" value="PKS_Beta-ketoAc_synthase_dom"/>
</dbReference>
<dbReference type="PANTHER" id="PTHR43775">
    <property type="entry name" value="FATTY ACID SYNTHASE"/>
    <property type="match status" value="1"/>
</dbReference>
<feature type="region of interest" description="N-terminal hotdog fold" evidence="9">
    <location>
        <begin position="962"/>
        <end position="1090"/>
    </location>
</feature>
<keyword evidence="15" id="KW-1185">Reference proteome</keyword>
<dbReference type="Gene3D" id="1.10.1200.10">
    <property type="entry name" value="ACP-like"/>
    <property type="match status" value="1"/>
</dbReference>
<dbReference type="GO" id="GO:0004312">
    <property type="term" value="F:fatty acid synthase activity"/>
    <property type="evidence" value="ECO:0007669"/>
    <property type="project" value="TreeGrafter"/>
</dbReference>
<dbReference type="SMART" id="SM00823">
    <property type="entry name" value="PKS_PP"/>
    <property type="match status" value="1"/>
</dbReference>
<dbReference type="CDD" id="cd00833">
    <property type="entry name" value="PKS"/>
    <property type="match status" value="1"/>
</dbReference>
<comment type="caution">
    <text evidence="14">The sequence shown here is derived from an EMBL/GenBank/DDBJ whole genome shotgun (WGS) entry which is preliminary data.</text>
</comment>
<dbReference type="PROSITE" id="PS50075">
    <property type="entry name" value="CARRIER"/>
    <property type="match status" value="1"/>
</dbReference>
<dbReference type="Pfam" id="PF14765">
    <property type="entry name" value="PS-DH"/>
    <property type="match status" value="1"/>
</dbReference>
<dbReference type="Gene3D" id="3.40.50.720">
    <property type="entry name" value="NAD(P)-binding Rossmann-like Domain"/>
    <property type="match status" value="2"/>
</dbReference>
<dbReference type="GO" id="GO:0032259">
    <property type="term" value="P:methylation"/>
    <property type="evidence" value="ECO:0007669"/>
    <property type="project" value="UniProtKB-KW"/>
</dbReference>
<dbReference type="EMBL" id="MU864031">
    <property type="protein sequence ID" value="KAK4194964.1"/>
    <property type="molecule type" value="Genomic_DNA"/>
</dbReference>
<accession>A0AAN7AQ30</accession>
<dbReference type="SUPFAM" id="SSF55048">
    <property type="entry name" value="Probable ACP-binding domain of malonyl-CoA ACP transacylase"/>
    <property type="match status" value="1"/>
</dbReference>
<keyword evidence="3" id="KW-0489">Methyltransferase</keyword>
<evidence type="ECO:0008006" key="16">
    <source>
        <dbReference type="Google" id="ProtNLM"/>
    </source>
</evidence>
<feature type="active site" description="Proton donor; for dehydratase activity" evidence="9">
    <location>
        <position position="1161"/>
    </location>
</feature>
<dbReference type="Gene3D" id="3.10.129.110">
    <property type="entry name" value="Polyketide synthase dehydratase"/>
    <property type="match status" value="1"/>
</dbReference>
<evidence type="ECO:0000256" key="8">
    <source>
        <dbReference type="ARBA" id="ARBA00023315"/>
    </source>
</evidence>
<dbReference type="Pfam" id="PF13602">
    <property type="entry name" value="ADH_zinc_N_2"/>
    <property type="match status" value="1"/>
</dbReference>
<dbReference type="Pfam" id="PF00698">
    <property type="entry name" value="Acyl_transf_1"/>
    <property type="match status" value="1"/>
</dbReference>
<dbReference type="SMART" id="SM00822">
    <property type="entry name" value="PKS_KR"/>
    <property type="match status" value="1"/>
</dbReference>
<dbReference type="Pfam" id="PF21089">
    <property type="entry name" value="PKS_DH_N"/>
    <property type="match status" value="1"/>
</dbReference>
<organism evidence="14 15">
    <name type="scientific">Triangularia verruculosa</name>
    <dbReference type="NCBI Taxonomy" id="2587418"/>
    <lineage>
        <taxon>Eukaryota</taxon>
        <taxon>Fungi</taxon>
        <taxon>Dikarya</taxon>
        <taxon>Ascomycota</taxon>
        <taxon>Pezizomycotina</taxon>
        <taxon>Sordariomycetes</taxon>
        <taxon>Sordariomycetidae</taxon>
        <taxon>Sordariales</taxon>
        <taxon>Podosporaceae</taxon>
        <taxon>Triangularia</taxon>
    </lineage>
</organism>
<dbReference type="PROSITE" id="PS52019">
    <property type="entry name" value="PKS_MFAS_DH"/>
    <property type="match status" value="1"/>
</dbReference>
<keyword evidence="6" id="KW-0560">Oxidoreductase</keyword>
<dbReference type="Pfam" id="PF16197">
    <property type="entry name" value="KAsynt_C_assoc"/>
    <property type="match status" value="1"/>
</dbReference>
<keyword evidence="2" id="KW-0597">Phosphoprotein</keyword>
<evidence type="ECO:0000313" key="14">
    <source>
        <dbReference type="EMBL" id="KAK4194964.1"/>
    </source>
</evidence>
<dbReference type="GO" id="GO:0008168">
    <property type="term" value="F:methyltransferase activity"/>
    <property type="evidence" value="ECO:0007669"/>
    <property type="project" value="UniProtKB-KW"/>
</dbReference>
<dbReference type="Gene3D" id="3.40.366.10">
    <property type="entry name" value="Malonyl-Coenzyme A Acyl Carrier Protein, domain 2"/>
    <property type="match status" value="1"/>
</dbReference>
<keyword evidence="7" id="KW-0511">Multifunctional enzyme</keyword>
<reference evidence="14" key="1">
    <citation type="journal article" date="2023" name="Mol. Phylogenet. Evol.">
        <title>Genome-scale phylogeny and comparative genomics of the fungal order Sordariales.</title>
        <authorList>
            <person name="Hensen N."/>
            <person name="Bonometti L."/>
            <person name="Westerberg I."/>
            <person name="Brannstrom I.O."/>
            <person name="Guillou S."/>
            <person name="Cros-Aarteil S."/>
            <person name="Calhoun S."/>
            <person name="Haridas S."/>
            <person name="Kuo A."/>
            <person name="Mondo S."/>
            <person name="Pangilinan J."/>
            <person name="Riley R."/>
            <person name="LaButti K."/>
            <person name="Andreopoulos B."/>
            <person name="Lipzen A."/>
            <person name="Chen C."/>
            <person name="Yan M."/>
            <person name="Daum C."/>
            <person name="Ng V."/>
            <person name="Clum A."/>
            <person name="Steindorff A."/>
            <person name="Ohm R.A."/>
            <person name="Martin F."/>
            <person name="Silar P."/>
            <person name="Natvig D.O."/>
            <person name="Lalanne C."/>
            <person name="Gautier V."/>
            <person name="Ament-Velasquez S.L."/>
            <person name="Kruys A."/>
            <person name="Hutchinson M.I."/>
            <person name="Powell A.J."/>
            <person name="Barry K."/>
            <person name="Miller A.N."/>
            <person name="Grigoriev I.V."/>
            <person name="Debuchy R."/>
            <person name="Gladieux P."/>
            <person name="Hiltunen Thoren M."/>
            <person name="Johannesson H."/>
        </authorList>
    </citation>
    <scope>NUCLEOTIDE SEQUENCE</scope>
    <source>
        <strain evidence="14">CBS 315.58</strain>
    </source>
</reference>
<dbReference type="InterPro" id="IPR049552">
    <property type="entry name" value="PKS_DH_N"/>
</dbReference>
<feature type="region of interest" description="C-terminal hotdog fold" evidence="9">
    <location>
        <begin position="1100"/>
        <end position="1245"/>
    </location>
</feature>
<evidence type="ECO:0000256" key="7">
    <source>
        <dbReference type="ARBA" id="ARBA00023268"/>
    </source>
</evidence>
<dbReference type="InterPro" id="IPR036736">
    <property type="entry name" value="ACP-like_sf"/>
</dbReference>
<dbReference type="SMART" id="SM00829">
    <property type="entry name" value="PKS_ER"/>
    <property type="match status" value="1"/>
</dbReference>
<keyword evidence="4" id="KW-0808">Transferase</keyword>
<proteinExistence type="predicted"/>
<evidence type="ECO:0000259" key="13">
    <source>
        <dbReference type="PROSITE" id="PS52019"/>
    </source>
</evidence>
<dbReference type="InterPro" id="IPR056501">
    <property type="entry name" value="NAD-bd_HRPKS_sdrA"/>
</dbReference>
<dbReference type="InterPro" id="IPR016036">
    <property type="entry name" value="Malonyl_transacylase_ACP-bd"/>
</dbReference>
<keyword evidence="1" id="KW-0596">Phosphopantetheine</keyword>
<dbReference type="PANTHER" id="PTHR43775:SF49">
    <property type="entry name" value="SYNTHASE, PUTATIVE (JCVI)-RELATED"/>
    <property type="match status" value="1"/>
</dbReference>
<feature type="domain" description="PKS/mFAS DH" evidence="13">
    <location>
        <begin position="962"/>
        <end position="1245"/>
    </location>
</feature>
<dbReference type="InterPro" id="IPR011032">
    <property type="entry name" value="GroES-like_sf"/>
</dbReference>
<dbReference type="Pfam" id="PF08242">
    <property type="entry name" value="Methyltransf_12"/>
    <property type="match status" value="1"/>
</dbReference>
<dbReference type="PROSITE" id="PS00012">
    <property type="entry name" value="PHOSPHOPANTETHEINE"/>
    <property type="match status" value="1"/>
</dbReference>
<dbReference type="InterPro" id="IPR029063">
    <property type="entry name" value="SAM-dependent_MTases_sf"/>
</dbReference>
<dbReference type="InterPro" id="IPR014043">
    <property type="entry name" value="Acyl_transferase_dom"/>
</dbReference>
<dbReference type="Pfam" id="PF02801">
    <property type="entry name" value="Ketoacyl-synt_C"/>
    <property type="match status" value="1"/>
</dbReference>
<dbReference type="Gene3D" id="3.40.47.10">
    <property type="match status" value="1"/>
</dbReference>
<dbReference type="InterPro" id="IPR001227">
    <property type="entry name" value="Ac_transferase_dom_sf"/>
</dbReference>
<evidence type="ECO:0000259" key="11">
    <source>
        <dbReference type="PROSITE" id="PS50075"/>
    </source>
</evidence>
<dbReference type="Pfam" id="PF23114">
    <property type="entry name" value="NAD-bd_HRPKS_sdrA"/>
    <property type="match status" value="1"/>
</dbReference>
<dbReference type="GO" id="GO:0031177">
    <property type="term" value="F:phosphopantetheine binding"/>
    <property type="evidence" value="ECO:0007669"/>
    <property type="project" value="InterPro"/>
</dbReference>
<dbReference type="Proteomes" id="UP001303160">
    <property type="component" value="Unassembled WGS sequence"/>
</dbReference>
<evidence type="ECO:0000256" key="10">
    <source>
        <dbReference type="SAM" id="MobiDB-lite"/>
    </source>
</evidence>
<feature type="domain" description="Ketosynthase family 3 (KS3)" evidence="12">
    <location>
        <begin position="70"/>
        <end position="490"/>
    </location>
</feature>
<dbReference type="InterPro" id="IPR009081">
    <property type="entry name" value="PP-bd_ACP"/>
</dbReference>
<evidence type="ECO:0000256" key="4">
    <source>
        <dbReference type="ARBA" id="ARBA00022679"/>
    </source>
</evidence>
<dbReference type="SUPFAM" id="SSF50129">
    <property type="entry name" value="GroES-like"/>
    <property type="match status" value="1"/>
</dbReference>
<keyword evidence="8" id="KW-0012">Acyltransferase</keyword>
<dbReference type="GO" id="GO:0016491">
    <property type="term" value="F:oxidoreductase activity"/>
    <property type="evidence" value="ECO:0007669"/>
    <property type="project" value="UniProtKB-KW"/>
</dbReference>
<dbReference type="GO" id="GO:0030639">
    <property type="term" value="P:polyketide biosynthetic process"/>
    <property type="evidence" value="ECO:0007669"/>
    <property type="project" value="UniProtKB-ARBA"/>
</dbReference>
<dbReference type="InterPro" id="IPR016035">
    <property type="entry name" value="Acyl_Trfase/lysoPLipase"/>
</dbReference>
<evidence type="ECO:0000256" key="2">
    <source>
        <dbReference type="ARBA" id="ARBA00022553"/>
    </source>
</evidence>
<dbReference type="InterPro" id="IPR013968">
    <property type="entry name" value="PKS_KR"/>
</dbReference>
<dbReference type="InterPro" id="IPR014031">
    <property type="entry name" value="Ketoacyl_synth_C"/>
</dbReference>
<dbReference type="Pfam" id="PF08240">
    <property type="entry name" value="ADH_N"/>
    <property type="match status" value="1"/>
</dbReference>
<gene>
    <name evidence="14" type="ORF">QBC40DRAFT_269687</name>
</gene>
<dbReference type="SMART" id="SM00825">
    <property type="entry name" value="PKS_KS"/>
    <property type="match status" value="1"/>
</dbReference>
<feature type="compositionally biased region" description="Polar residues" evidence="10">
    <location>
        <begin position="10"/>
        <end position="24"/>
    </location>
</feature>
<dbReference type="InterPro" id="IPR032821">
    <property type="entry name" value="PKS_assoc"/>
</dbReference>
<dbReference type="GO" id="GO:0006633">
    <property type="term" value="P:fatty acid biosynthetic process"/>
    <property type="evidence" value="ECO:0007669"/>
    <property type="project" value="TreeGrafter"/>
</dbReference>
<feature type="compositionally biased region" description="Low complexity" evidence="10">
    <location>
        <begin position="44"/>
        <end position="62"/>
    </location>
</feature>
<dbReference type="InterPro" id="IPR014030">
    <property type="entry name" value="Ketoacyl_synth_N"/>
</dbReference>
<evidence type="ECO:0000259" key="12">
    <source>
        <dbReference type="PROSITE" id="PS52004"/>
    </source>
</evidence>
<feature type="domain" description="Carrier" evidence="11">
    <location>
        <begin position="2462"/>
        <end position="2539"/>
    </location>
</feature>
<dbReference type="InterPro" id="IPR006162">
    <property type="entry name" value="Ppantetheine_attach_site"/>
</dbReference>
<dbReference type="InterPro" id="IPR020807">
    <property type="entry name" value="PKS_DH"/>
</dbReference>
<dbReference type="PROSITE" id="PS52004">
    <property type="entry name" value="KS3_2"/>
    <property type="match status" value="1"/>
</dbReference>
<dbReference type="InterPro" id="IPR013154">
    <property type="entry name" value="ADH-like_N"/>
</dbReference>
<dbReference type="InterPro" id="IPR036291">
    <property type="entry name" value="NAD(P)-bd_dom_sf"/>
</dbReference>
<dbReference type="InterPro" id="IPR013217">
    <property type="entry name" value="Methyltransf_12"/>
</dbReference>
<feature type="active site" description="Proton acceptor; for dehydratase activity" evidence="9">
    <location>
        <position position="994"/>
    </location>
</feature>
<evidence type="ECO:0000256" key="1">
    <source>
        <dbReference type="ARBA" id="ARBA00022450"/>
    </source>
</evidence>
<dbReference type="InterPro" id="IPR042104">
    <property type="entry name" value="PKS_dehydratase_sf"/>
</dbReference>
<dbReference type="InterPro" id="IPR020843">
    <property type="entry name" value="ER"/>
</dbReference>
<dbReference type="SUPFAM" id="SSF52151">
    <property type="entry name" value="FabD/lysophospholipase-like"/>
    <property type="match status" value="1"/>
</dbReference>
<reference evidence="14" key="2">
    <citation type="submission" date="2023-05" db="EMBL/GenBank/DDBJ databases">
        <authorList>
            <consortium name="Lawrence Berkeley National Laboratory"/>
            <person name="Steindorff A."/>
            <person name="Hensen N."/>
            <person name="Bonometti L."/>
            <person name="Westerberg I."/>
            <person name="Brannstrom I.O."/>
            <person name="Guillou S."/>
            <person name="Cros-Aarteil S."/>
            <person name="Calhoun S."/>
            <person name="Haridas S."/>
            <person name="Kuo A."/>
            <person name="Mondo S."/>
            <person name="Pangilinan J."/>
            <person name="Riley R."/>
            <person name="Labutti K."/>
            <person name="Andreopoulos B."/>
            <person name="Lipzen A."/>
            <person name="Chen C."/>
            <person name="Yanf M."/>
            <person name="Daum C."/>
            <person name="Ng V."/>
            <person name="Clum A."/>
            <person name="Ohm R."/>
            <person name="Martin F."/>
            <person name="Silar P."/>
            <person name="Natvig D."/>
            <person name="Lalanne C."/>
            <person name="Gautier V."/>
            <person name="Ament-Velasquez S.L."/>
            <person name="Kruys A."/>
            <person name="Hutchinson M.I."/>
            <person name="Powell A.J."/>
            <person name="Barry K."/>
            <person name="Miller A.N."/>
            <person name="Grigoriev I.V."/>
            <person name="Debuchy R."/>
            <person name="Gladieux P."/>
            <person name="Thoren M.H."/>
            <person name="Johannesson H."/>
        </authorList>
    </citation>
    <scope>NUCLEOTIDE SEQUENCE</scope>
    <source>
        <strain evidence="14">CBS 315.58</strain>
    </source>
</reference>
<dbReference type="Pfam" id="PF08659">
    <property type="entry name" value="KR"/>
    <property type="match status" value="1"/>
</dbReference>
<evidence type="ECO:0000256" key="6">
    <source>
        <dbReference type="ARBA" id="ARBA00023002"/>
    </source>
</evidence>
<feature type="region of interest" description="Disordered" evidence="10">
    <location>
        <begin position="1"/>
        <end position="70"/>
    </location>
</feature>
<dbReference type="GO" id="GO:1901336">
    <property type="term" value="P:lactone biosynthetic process"/>
    <property type="evidence" value="ECO:0007669"/>
    <property type="project" value="UniProtKB-ARBA"/>
</dbReference>